<evidence type="ECO:0000313" key="2">
    <source>
        <dbReference type="EMBL" id="KIH44703.1"/>
    </source>
</evidence>
<gene>
    <name evidence="2" type="ORF">ANCDUO_25269</name>
</gene>
<dbReference type="SMART" id="SM00198">
    <property type="entry name" value="SCP"/>
    <property type="match status" value="1"/>
</dbReference>
<dbReference type="EMBL" id="KN776164">
    <property type="protein sequence ID" value="KIH44703.1"/>
    <property type="molecule type" value="Genomic_DNA"/>
</dbReference>
<evidence type="ECO:0000313" key="3">
    <source>
        <dbReference type="Proteomes" id="UP000054047"/>
    </source>
</evidence>
<feature type="domain" description="SCP" evidence="1">
    <location>
        <begin position="86"/>
        <end position="238"/>
    </location>
</feature>
<dbReference type="Pfam" id="PF00188">
    <property type="entry name" value="CAP"/>
    <property type="match status" value="1"/>
</dbReference>
<dbReference type="CDD" id="cd05380">
    <property type="entry name" value="CAP_euk"/>
    <property type="match status" value="1"/>
</dbReference>
<protein>
    <submittedName>
        <fullName evidence="2">SCP-like protein</fullName>
    </submittedName>
</protein>
<dbReference type="InterPro" id="IPR035940">
    <property type="entry name" value="CAP_sf"/>
</dbReference>
<dbReference type="InterPro" id="IPR014044">
    <property type="entry name" value="CAP_dom"/>
</dbReference>
<keyword evidence="3" id="KW-1185">Reference proteome</keyword>
<dbReference type="Gene3D" id="3.40.33.10">
    <property type="entry name" value="CAP"/>
    <property type="match status" value="2"/>
</dbReference>
<dbReference type="AlphaFoldDB" id="A0A0C2BLM8"/>
<proteinExistence type="predicted"/>
<accession>A0A0C2BLM8</accession>
<dbReference type="SUPFAM" id="SSF55797">
    <property type="entry name" value="PR-1-like"/>
    <property type="match status" value="1"/>
</dbReference>
<reference evidence="2 3" key="1">
    <citation type="submission" date="2013-12" db="EMBL/GenBank/DDBJ databases">
        <title>Draft genome of the parsitic nematode Ancylostoma duodenale.</title>
        <authorList>
            <person name="Mitreva M."/>
        </authorList>
    </citation>
    <scope>NUCLEOTIDE SEQUENCE [LARGE SCALE GENOMIC DNA]</scope>
    <source>
        <strain evidence="2 3">Zhejiang</strain>
    </source>
</reference>
<feature type="non-terminal residue" evidence="2">
    <location>
        <position position="238"/>
    </location>
</feature>
<sequence length="238" mass="25909">MAYALTIGLGCTYNACSNKLLCVYGGMPEPGQKLYLAGGDCSQVKDGCPSITTCVDHLCKLKSEYVPTQFTLPLYCQPGTDGLTYEQQNTARNMVNYYRRLVGTGWAKDKNGYAPIAKALTPVVYLCKTTGNAAKQIADKCGDPPYTATHGHTLSYHIIKKTNVDPKTALEEAIKTWAEQSKLVDLRPIGGAVFYQDEVEQQASDFAKMVSDRNSAIGCSVKECKDKGSTLVICQYNG</sequence>
<dbReference type="Proteomes" id="UP000054047">
    <property type="component" value="Unassembled WGS sequence"/>
</dbReference>
<name>A0A0C2BLM8_9BILA</name>
<organism evidence="2 3">
    <name type="scientific">Ancylostoma duodenale</name>
    <dbReference type="NCBI Taxonomy" id="51022"/>
    <lineage>
        <taxon>Eukaryota</taxon>
        <taxon>Metazoa</taxon>
        <taxon>Ecdysozoa</taxon>
        <taxon>Nematoda</taxon>
        <taxon>Chromadorea</taxon>
        <taxon>Rhabditida</taxon>
        <taxon>Rhabditina</taxon>
        <taxon>Rhabditomorpha</taxon>
        <taxon>Strongyloidea</taxon>
        <taxon>Ancylostomatidae</taxon>
        <taxon>Ancylostomatinae</taxon>
        <taxon>Ancylostoma</taxon>
    </lineage>
</organism>
<evidence type="ECO:0000259" key="1">
    <source>
        <dbReference type="SMART" id="SM00198"/>
    </source>
</evidence>